<keyword evidence="4 6" id="KW-1133">Transmembrane helix</keyword>
<evidence type="ECO:0000313" key="8">
    <source>
        <dbReference type="Proteomes" id="UP001565219"/>
    </source>
</evidence>
<dbReference type="PRINTS" id="PR00176">
    <property type="entry name" value="NANEUSMPORT"/>
</dbReference>
<evidence type="ECO:0000256" key="2">
    <source>
        <dbReference type="ARBA" id="ARBA00022448"/>
    </source>
</evidence>
<proteinExistence type="predicted"/>
<comment type="subcellular location">
    <subcellularLocation>
        <location evidence="1">Membrane</location>
        <topology evidence="1">Multi-pass membrane protein</topology>
    </subcellularLocation>
</comment>
<feature type="transmembrane region" description="Helical" evidence="6">
    <location>
        <begin position="382"/>
        <end position="402"/>
    </location>
</feature>
<name>A0ABV4DHT7_9FIRM</name>
<dbReference type="EMBL" id="JBCLTR010000002">
    <property type="protein sequence ID" value="MEY8632611.1"/>
    <property type="molecule type" value="Genomic_DNA"/>
</dbReference>
<evidence type="ECO:0000256" key="1">
    <source>
        <dbReference type="ARBA" id="ARBA00004141"/>
    </source>
</evidence>
<dbReference type="InterPro" id="IPR047218">
    <property type="entry name" value="YocR/YhdH-like"/>
</dbReference>
<organism evidence="7 8">
    <name type="scientific">Anaerostipes hominis</name>
    <name type="common">ex Lee et al. 2021</name>
    <dbReference type="NCBI Taxonomy" id="2025494"/>
    <lineage>
        <taxon>Bacteria</taxon>
        <taxon>Bacillati</taxon>
        <taxon>Bacillota</taxon>
        <taxon>Clostridia</taxon>
        <taxon>Lachnospirales</taxon>
        <taxon>Lachnospiraceae</taxon>
        <taxon>Anaerostipes</taxon>
    </lineage>
</organism>
<feature type="transmembrane region" description="Helical" evidence="6">
    <location>
        <begin position="228"/>
        <end position="255"/>
    </location>
</feature>
<sequence>MKNVNTIQKNRDGFQSKWGFILACVGSAVGMGNIWRLPIMVSKYGGLTFLIPFFIFIVLIGASGVIGEFALGRSAGAGPVGAFGKCTELRTGSKKLGETIGAIPIIGSLALAIGYTCVMGWVFKYTIMAISGSMFSMGQDMNVIVGTFNSTASSWGANTWILIAVIASFAIMSMGISGGIEKANKIMMPLLFIMFMALGIYIATLPGASNGYKYIFSLNPAGLLNPEVWIFAFGQAFFSMSVAGNGSVIYGSYLGKSESIPGAARNVAFFNSLSAMLAAFVIIPAMAVGNAELTAGGPGLMFIYLVNVMNGMVGGRIVGVIFFLCVTFAGISSIINLYEAPVAFLQERFGIKRIFATGTVLVLGAVVALFIQAIVSGWMDIVSIYLCPLGALLAAVMFFWVAGKEYVLKAVNEGAKKPIGSWFYLLAKYVYCLCAIVALIAGAFYGGIG</sequence>
<feature type="transmembrane region" description="Helical" evidence="6">
    <location>
        <begin position="354"/>
        <end position="375"/>
    </location>
</feature>
<keyword evidence="2" id="KW-0813">Transport</keyword>
<protein>
    <submittedName>
        <fullName evidence="7">Sodium-dependent transporter</fullName>
    </submittedName>
</protein>
<dbReference type="Pfam" id="PF00209">
    <property type="entry name" value="SNF"/>
    <property type="match status" value="2"/>
</dbReference>
<feature type="transmembrane region" description="Helical" evidence="6">
    <location>
        <begin position="100"/>
        <end position="123"/>
    </location>
</feature>
<feature type="transmembrane region" description="Helical" evidence="6">
    <location>
        <begin position="267"/>
        <end position="287"/>
    </location>
</feature>
<dbReference type="RefSeq" id="WP_148459398.1">
    <property type="nucleotide sequence ID" value="NZ_BAABXW010000002.1"/>
</dbReference>
<keyword evidence="5 6" id="KW-0472">Membrane</keyword>
<feature type="transmembrane region" description="Helical" evidence="6">
    <location>
        <begin position="44"/>
        <end position="66"/>
    </location>
</feature>
<comment type="caution">
    <text evidence="7">The sequence shown here is derived from an EMBL/GenBank/DDBJ whole genome shotgun (WGS) entry which is preliminary data.</text>
</comment>
<evidence type="ECO:0000256" key="6">
    <source>
        <dbReference type="SAM" id="Phobius"/>
    </source>
</evidence>
<keyword evidence="3 6" id="KW-0812">Transmembrane</keyword>
<dbReference type="InterPro" id="IPR037272">
    <property type="entry name" value="SNS_sf"/>
</dbReference>
<feature type="transmembrane region" description="Helical" evidence="6">
    <location>
        <begin position="157"/>
        <end position="176"/>
    </location>
</feature>
<feature type="transmembrane region" description="Helical" evidence="6">
    <location>
        <begin position="188"/>
        <end position="208"/>
    </location>
</feature>
<evidence type="ECO:0000256" key="5">
    <source>
        <dbReference type="ARBA" id="ARBA00023136"/>
    </source>
</evidence>
<reference evidence="7 8" key="1">
    <citation type="submission" date="2024-03" db="EMBL/GenBank/DDBJ databases">
        <title>Mouse gut bacterial collection (mGBC) of GemPharmatech.</title>
        <authorList>
            <person name="He Y."/>
            <person name="Dong L."/>
            <person name="Wu D."/>
            <person name="Gao X."/>
            <person name="Lin Z."/>
        </authorList>
    </citation>
    <scope>NUCLEOTIDE SEQUENCE [LARGE SCALE GENOMIC DNA]</scope>
    <source>
        <strain evidence="7 8">32-10</strain>
    </source>
</reference>
<gene>
    <name evidence="7" type="ORF">AALG99_03535</name>
</gene>
<dbReference type="PANTHER" id="PTHR42948:SF1">
    <property type="entry name" value="TRANSPORTER"/>
    <property type="match status" value="1"/>
</dbReference>
<dbReference type="CDD" id="cd10336">
    <property type="entry name" value="SLC6sbd_Tyt1-Like"/>
    <property type="match status" value="1"/>
</dbReference>
<evidence type="ECO:0000313" key="7">
    <source>
        <dbReference type="EMBL" id="MEY8632611.1"/>
    </source>
</evidence>
<dbReference type="Proteomes" id="UP001565219">
    <property type="component" value="Unassembled WGS sequence"/>
</dbReference>
<evidence type="ECO:0000256" key="3">
    <source>
        <dbReference type="ARBA" id="ARBA00022692"/>
    </source>
</evidence>
<feature type="transmembrane region" description="Helical" evidence="6">
    <location>
        <begin position="317"/>
        <end position="338"/>
    </location>
</feature>
<accession>A0ABV4DHT7</accession>
<evidence type="ECO:0000256" key="4">
    <source>
        <dbReference type="ARBA" id="ARBA00022989"/>
    </source>
</evidence>
<dbReference type="PROSITE" id="PS50267">
    <property type="entry name" value="NA_NEUROTRAN_SYMP_3"/>
    <property type="match status" value="1"/>
</dbReference>
<dbReference type="SUPFAM" id="SSF161070">
    <property type="entry name" value="SNF-like"/>
    <property type="match status" value="1"/>
</dbReference>
<feature type="transmembrane region" description="Helical" evidence="6">
    <location>
        <begin position="422"/>
        <end position="445"/>
    </location>
</feature>
<keyword evidence="8" id="KW-1185">Reference proteome</keyword>
<feature type="transmembrane region" description="Helical" evidence="6">
    <location>
        <begin position="20"/>
        <end position="38"/>
    </location>
</feature>
<dbReference type="InterPro" id="IPR000175">
    <property type="entry name" value="Na/ntran_symport"/>
</dbReference>
<dbReference type="PANTHER" id="PTHR42948">
    <property type="entry name" value="TRANSPORTER"/>
    <property type="match status" value="1"/>
</dbReference>